<protein>
    <submittedName>
        <fullName evidence="1">Jg15667 protein</fullName>
    </submittedName>
</protein>
<proteinExistence type="predicted"/>
<dbReference type="EMBL" id="CAKXAJ010025576">
    <property type="protein sequence ID" value="CAH2241470.1"/>
    <property type="molecule type" value="Genomic_DNA"/>
</dbReference>
<reference evidence="1" key="1">
    <citation type="submission" date="2022-03" db="EMBL/GenBank/DDBJ databases">
        <authorList>
            <person name="Lindestad O."/>
        </authorList>
    </citation>
    <scope>NUCLEOTIDE SEQUENCE</scope>
</reference>
<dbReference type="Proteomes" id="UP000838756">
    <property type="component" value="Unassembled WGS sequence"/>
</dbReference>
<keyword evidence="2" id="KW-1185">Reference proteome</keyword>
<name>A0A8S4S0P0_9NEOP</name>
<comment type="caution">
    <text evidence="1">The sequence shown here is derived from an EMBL/GenBank/DDBJ whole genome shotgun (WGS) entry which is preliminary data.</text>
</comment>
<dbReference type="AlphaFoldDB" id="A0A8S4S0P0"/>
<evidence type="ECO:0000313" key="1">
    <source>
        <dbReference type="EMBL" id="CAH2241470.1"/>
    </source>
</evidence>
<evidence type="ECO:0000313" key="2">
    <source>
        <dbReference type="Proteomes" id="UP000838756"/>
    </source>
</evidence>
<organism evidence="1 2">
    <name type="scientific">Pararge aegeria aegeria</name>
    <dbReference type="NCBI Taxonomy" id="348720"/>
    <lineage>
        <taxon>Eukaryota</taxon>
        <taxon>Metazoa</taxon>
        <taxon>Ecdysozoa</taxon>
        <taxon>Arthropoda</taxon>
        <taxon>Hexapoda</taxon>
        <taxon>Insecta</taxon>
        <taxon>Pterygota</taxon>
        <taxon>Neoptera</taxon>
        <taxon>Endopterygota</taxon>
        <taxon>Lepidoptera</taxon>
        <taxon>Glossata</taxon>
        <taxon>Ditrysia</taxon>
        <taxon>Papilionoidea</taxon>
        <taxon>Nymphalidae</taxon>
        <taxon>Satyrinae</taxon>
        <taxon>Satyrini</taxon>
        <taxon>Parargina</taxon>
        <taxon>Pararge</taxon>
    </lineage>
</organism>
<accession>A0A8S4S0P0</accession>
<gene>
    <name evidence="1" type="primary">jg15667</name>
    <name evidence="1" type="ORF">PAEG_LOCUS17907</name>
</gene>
<sequence>MFPRFVSFPPEILSTPVPLKGRRRLGAISIVVLFMRGTTRGSSRDAIMTVVSRCLPPLQLRNRHAIPWLRSRMFDLSPKNYNSYVLKQLKPLLPSPRPQ</sequence>